<dbReference type="AlphaFoldDB" id="A0A833PIY3"/>
<protein>
    <recommendedName>
        <fullName evidence="3">Lipoprotein</fullName>
    </recommendedName>
</protein>
<evidence type="ECO:0000313" key="1">
    <source>
        <dbReference type="EMBL" id="KAF1026833.1"/>
    </source>
</evidence>
<sequence>MRLSLKVSLLSFPLLFTGCISTPKNTTPIEYYTQPTTSEQTATIIGDMFERKYIADTIAYVFAIDQKKVVKGREDLGNPLIIFAGQHDIQVWCGRGGFKYTNLIKVNIEANKAYQVGYEMTPNKQEGCVFWITDLTTKKPITELVTGVEVGEYADPNKLRPLKNFIEPRPTTRQTYPIPIRVINKMGHN</sequence>
<gene>
    <name evidence="1" type="ORF">GAK29_01028</name>
</gene>
<evidence type="ECO:0008006" key="3">
    <source>
        <dbReference type="Google" id="ProtNLM"/>
    </source>
</evidence>
<proteinExistence type="predicted"/>
<reference evidence="2" key="1">
    <citation type="journal article" date="2020" name="MBio">
        <title>Horizontal gene transfer to a defensive symbiont with a reduced genome amongst a multipartite beetle microbiome.</title>
        <authorList>
            <person name="Waterworth S.C."/>
            <person name="Florez L.V."/>
            <person name="Rees E.R."/>
            <person name="Hertweck C."/>
            <person name="Kaltenpoth M."/>
            <person name="Kwan J.C."/>
        </authorList>
    </citation>
    <scope>NUCLEOTIDE SEQUENCE [LARGE SCALE GENOMIC DNA]</scope>
</reference>
<dbReference type="EMBL" id="WNDP01000017">
    <property type="protein sequence ID" value="KAF1026833.1"/>
    <property type="molecule type" value="Genomic_DNA"/>
</dbReference>
<comment type="caution">
    <text evidence="1">The sequence shown here is derived from an EMBL/GenBank/DDBJ whole genome shotgun (WGS) entry which is preliminary data.</text>
</comment>
<evidence type="ECO:0000313" key="2">
    <source>
        <dbReference type="Proteomes" id="UP000490535"/>
    </source>
</evidence>
<name>A0A833PIY3_ACIBZ</name>
<accession>A0A833PIY3</accession>
<organism evidence="1 2">
    <name type="scientific">Acinetobacter bereziniae</name>
    <name type="common">Acinetobacter genomosp. 10</name>
    <dbReference type="NCBI Taxonomy" id="106648"/>
    <lineage>
        <taxon>Bacteria</taxon>
        <taxon>Pseudomonadati</taxon>
        <taxon>Pseudomonadota</taxon>
        <taxon>Gammaproteobacteria</taxon>
        <taxon>Moraxellales</taxon>
        <taxon>Moraxellaceae</taxon>
        <taxon>Acinetobacter</taxon>
    </lineage>
</organism>
<dbReference type="Proteomes" id="UP000490535">
    <property type="component" value="Unassembled WGS sequence"/>
</dbReference>
<dbReference type="PROSITE" id="PS51257">
    <property type="entry name" value="PROKAR_LIPOPROTEIN"/>
    <property type="match status" value="1"/>
</dbReference>